<dbReference type="PANTHER" id="PTHR21027:SF1">
    <property type="entry name" value="TRNA-SPLICING ENDONUCLEASE SUBUNIT SEN54"/>
    <property type="match status" value="1"/>
</dbReference>
<name>A0A9P4IS90_9PEZI</name>
<reference evidence="5" key="1">
    <citation type="journal article" date="2020" name="Stud. Mycol.">
        <title>101 Dothideomycetes genomes: a test case for predicting lifestyles and emergence of pathogens.</title>
        <authorList>
            <person name="Haridas S."/>
            <person name="Albert R."/>
            <person name="Binder M."/>
            <person name="Bloem J."/>
            <person name="Labutti K."/>
            <person name="Salamov A."/>
            <person name="Andreopoulos B."/>
            <person name="Baker S."/>
            <person name="Barry K."/>
            <person name="Bills G."/>
            <person name="Bluhm B."/>
            <person name="Cannon C."/>
            <person name="Castanera R."/>
            <person name="Culley D."/>
            <person name="Daum C."/>
            <person name="Ezra D."/>
            <person name="Gonzalez J."/>
            <person name="Henrissat B."/>
            <person name="Kuo A."/>
            <person name="Liang C."/>
            <person name="Lipzen A."/>
            <person name="Lutzoni F."/>
            <person name="Magnuson J."/>
            <person name="Mondo S."/>
            <person name="Nolan M."/>
            <person name="Ohm R."/>
            <person name="Pangilinan J."/>
            <person name="Park H.-J."/>
            <person name="Ramirez L."/>
            <person name="Alfaro M."/>
            <person name="Sun H."/>
            <person name="Tritt A."/>
            <person name="Yoshinaga Y."/>
            <person name="Zwiers L.-H."/>
            <person name="Turgeon B."/>
            <person name="Goodwin S."/>
            <person name="Spatafora J."/>
            <person name="Crous P."/>
            <person name="Grigoriev I."/>
        </authorList>
    </citation>
    <scope>NUCLEOTIDE SEQUENCE</scope>
    <source>
        <strain evidence="5">CBS 260.36</strain>
    </source>
</reference>
<dbReference type="PANTHER" id="PTHR21027">
    <property type="entry name" value="TRNA-SPLICING ENDONUCLEASE SUBUNIT SEN54"/>
    <property type="match status" value="1"/>
</dbReference>
<evidence type="ECO:0000256" key="1">
    <source>
        <dbReference type="ARBA" id="ARBA00005736"/>
    </source>
</evidence>
<keyword evidence="2" id="KW-0819">tRNA processing</keyword>
<feature type="non-terminal residue" evidence="5">
    <location>
        <position position="389"/>
    </location>
</feature>
<dbReference type="InterPro" id="IPR024336">
    <property type="entry name" value="tRNA_splic_suSen54_N"/>
</dbReference>
<organism evidence="5 6">
    <name type="scientific">Myriangium duriaei CBS 260.36</name>
    <dbReference type="NCBI Taxonomy" id="1168546"/>
    <lineage>
        <taxon>Eukaryota</taxon>
        <taxon>Fungi</taxon>
        <taxon>Dikarya</taxon>
        <taxon>Ascomycota</taxon>
        <taxon>Pezizomycotina</taxon>
        <taxon>Dothideomycetes</taxon>
        <taxon>Dothideomycetidae</taxon>
        <taxon>Myriangiales</taxon>
        <taxon>Myriangiaceae</taxon>
        <taxon>Myriangium</taxon>
    </lineage>
</organism>
<dbReference type="Proteomes" id="UP000799439">
    <property type="component" value="Unassembled WGS sequence"/>
</dbReference>
<comment type="similarity">
    <text evidence="1">Belongs to the SEN54 family.</text>
</comment>
<dbReference type="Pfam" id="PF12928">
    <property type="entry name" value="tRNA_int_end_N2"/>
    <property type="match status" value="1"/>
</dbReference>
<comment type="caution">
    <text evidence="5">The sequence shown here is derived from an EMBL/GenBank/DDBJ whole genome shotgun (WGS) entry which is preliminary data.</text>
</comment>
<evidence type="ECO:0000256" key="2">
    <source>
        <dbReference type="ARBA" id="ARBA00022694"/>
    </source>
</evidence>
<feature type="domain" description="tRNA-splicing endonuclease subunit Sen54 N-terminal" evidence="4">
    <location>
        <begin position="68"/>
        <end position="146"/>
    </location>
</feature>
<evidence type="ECO:0000313" key="6">
    <source>
        <dbReference type="Proteomes" id="UP000799439"/>
    </source>
</evidence>
<gene>
    <name evidence="5" type="ORF">K461DRAFT_247373</name>
</gene>
<dbReference type="GO" id="GO:0000214">
    <property type="term" value="C:tRNA-intron endonuclease complex"/>
    <property type="evidence" value="ECO:0007669"/>
    <property type="project" value="TreeGrafter"/>
</dbReference>
<feature type="region of interest" description="Disordered" evidence="3">
    <location>
        <begin position="1"/>
        <end position="23"/>
    </location>
</feature>
<evidence type="ECO:0000313" key="5">
    <source>
        <dbReference type="EMBL" id="KAF2149078.1"/>
    </source>
</evidence>
<accession>A0A9P4IS90</accession>
<protein>
    <recommendedName>
        <fullName evidence="4">tRNA-splicing endonuclease subunit Sen54 N-terminal domain-containing protein</fullName>
    </recommendedName>
</protein>
<evidence type="ECO:0000256" key="3">
    <source>
        <dbReference type="SAM" id="MobiDB-lite"/>
    </source>
</evidence>
<dbReference type="OrthoDB" id="408683at2759"/>
<dbReference type="InterPro" id="IPR024337">
    <property type="entry name" value="tRNA_splic_suSen54"/>
</dbReference>
<proteinExistence type="inferred from homology"/>
<dbReference type="AlphaFoldDB" id="A0A9P4IS90"/>
<dbReference type="GO" id="GO:0000379">
    <property type="term" value="P:tRNA-type intron splice site recognition and cleavage"/>
    <property type="evidence" value="ECO:0007669"/>
    <property type="project" value="TreeGrafter"/>
</dbReference>
<evidence type="ECO:0000259" key="4">
    <source>
        <dbReference type="Pfam" id="PF12928"/>
    </source>
</evidence>
<sequence>MADLDEAPSLPGQPAEEVDISDEQLDYRFLTTLSKPDAKVPKRGEKDFEPHSTDLQANTLAASRQAMHDALSYPRVHAPKRSNIAVYHAESNTAYLDAPKSTLFKSMGSTRAPATAGDLPANANRLWLLPEEVLYLVERGTVDCRWPSNSSATNAADGEGEPGRDLPMSVQGAHAVFLGLAPQTGDGLTFARYSVYAYLRRAGYAVHRAETWERMPEIVEGTNFAVRTWGLGLGWPGFWARSRGDGPLVGGGRWRSYPDIYRALAVVPWHDPTRHYAESARLRQQDLRITWNVWKPSNTTYKKSKPGPPDFQIAVVDARDTNLPSLADLAGLMDTVPYSPPPDGMPLYAKLKHGYKSVILAVVDQGVTSFIRLSDAASGREQLYNRIAK</sequence>
<dbReference type="EMBL" id="ML996092">
    <property type="protein sequence ID" value="KAF2149078.1"/>
    <property type="molecule type" value="Genomic_DNA"/>
</dbReference>
<keyword evidence="6" id="KW-1185">Reference proteome</keyword>